<reference evidence="2" key="1">
    <citation type="submission" date="2022-11" db="UniProtKB">
        <authorList>
            <consortium name="WormBaseParasite"/>
        </authorList>
    </citation>
    <scope>IDENTIFICATION</scope>
</reference>
<sequence length="173" mass="20141">MLAADVINEIYRKINATVCCSTIFPSMLIRRHFPTEFRRRPTEFRRKLQLLDTFTTLWDSVAAKRYCKVWFGRAGYKMCSQVWRLIRQPDYPEYMLVGDSMVNNMTILDCVTIALLGTDLMLMEKIVTIVLNLERIGVTLRIGINIMSTLNRMYKANRKKSITDCTKLNTNAI</sequence>
<dbReference type="AlphaFoldDB" id="A0A915HGS5"/>
<evidence type="ECO:0000313" key="2">
    <source>
        <dbReference type="WBParaSite" id="nRc.2.0.1.t00818-RA"/>
    </source>
</evidence>
<dbReference type="Proteomes" id="UP000887565">
    <property type="component" value="Unplaced"/>
</dbReference>
<proteinExistence type="predicted"/>
<dbReference type="WBParaSite" id="nRc.2.0.1.t00818-RA">
    <property type="protein sequence ID" value="nRc.2.0.1.t00818-RA"/>
    <property type="gene ID" value="nRc.2.0.1.g00818"/>
</dbReference>
<name>A0A915HGS5_ROMCU</name>
<protein>
    <submittedName>
        <fullName evidence="2">Uncharacterized protein</fullName>
    </submittedName>
</protein>
<accession>A0A915HGS5</accession>
<keyword evidence="1" id="KW-1185">Reference proteome</keyword>
<evidence type="ECO:0000313" key="1">
    <source>
        <dbReference type="Proteomes" id="UP000887565"/>
    </source>
</evidence>
<organism evidence="1 2">
    <name type="scientific">Romanomermis culicivorax</name>
    <name type="common">Nematode worm</name>
    <dbReference type="NCBI Taxonomy" id="13658"/>
    <lineage>
        <taxon>Eukaryota</taxon>
        <taxon>Metazoa</taxon>
        <taxon>Ecdysozoa</taxon>
        <taxon>Nematoda</taxon>
        <taxon>Enoplea</taxon>
        <taxon>Dorylaimia</taxon>
        <taxon>Mermithida</taxon>
        <taxon>Mermithoidea</taxon>
        <taxon>Mermithidae</taxon>
        <taxon>Romanomermis</taxon>
    </lineage>
</organism>